<dbReference type="EMBL" id="JARKNE010000010">
    <property type="protein sequence ID" value="KAK5793339.1"/>
    <property type="molecule type" value="Genomic_DNA"/>
</dbReference>
<comment type="caution">
    <text evidence="1">The sequence shown here is derived from an EMBL/GenBank/DDBJ whole genome shotgun (WGS) entry which is preliminary data.</text>
</comment>
<organism evidence="1 2">
    <name type="scientific">Gossypium arboreum</name>
    <name type="common">Tree cotton</name>
    <name type="synonym">Gossypium nanking</name>
    <dbReference type="NCBI Taxonomy" id="29729"/>
    <lineage>
        <taxon>Eukaryota</taxon>
        <taxon>Viridiplantae</taxon>
        <taxon>Streptophyta</taxon>
        <taxon>Embryophyta</taxon>
        <taxon>Tracheophyta</taxon>
        <taxon>Spermatophyta</taxon>
        <taxon>Magnoliopsida</taxon>
        <taxon>eudicotyledons</taxon>
        <taxon>Gunneridae</taxon>
        <taxon>Pentapetalae</taxon>
        <taxon>rosids</taxon>
        <taxon>malvids</taxon>
        <taxon>Malvales</taxon>
        <taxon>Malvaceae</taxon>
        <taxon>Malvoideae</taxon>
        <taxon>Gossypium</taxon>
    </lineage>
</organism>
<name>A0ABR0NGF1_GOSAR</name>
<evidence type="ECO:0000313" key="1">
    <source>
        <dbReference type="EMBL" id="KAK5793339.1"/>
    </source>
</evidence>
<keyword evidence="2" id="KW-1185">Reference proteome</keyword>
<dbReference type="Proteomes" id="UP001358586">
    <property type="component" value="Chromosome 10"/>
</dbReference>
<proteinExistence type="predicted"/>
<sequence>MTKLSGRGRRCVVENMTSFDFICLLDYILQVGYFDAKKGSATSQQMEAGHVFFEDIKDAMVANRWMARRFRTLHYPCAHVVATSAKVNFNVEQFFDNVYTLERTLHVWENKFPVLPVLSTWEVPLTAFELVLDRGLHRNPRGRPQSSKIRNEMDIREKFDSKSCGLCRLAGHNRSKCP</sequence>
<protein>
    <recommendedName>
        <fullName evidence="3">Protein FAR1-RELATED SEQUENCE</fullName>
    </recommendedName>
</protein>
<accession>A0ABR0NGF1</accession>
<evidence type="ECO:0008006" key="3">
    <source>
        <dbReference type="Google" id="ProtNLM"/>
    </source>
</evidence>
<gene>
    <name evidence="1" type="ORF">PVK06_034482</name>
</gene>
<reference evidence="1 2" key="1">
    <citation type="submission" date="2023-03" db="EMBL/GenBank/DDBJ databases">
        <title>WGS of Gossypium arboreum.</title>
        <authorList>
            <person name="Yu D."/>
        </authorList>
    </citation>
    <scope>NUCLEOTIDE SEQUENCE [LARGE SCALE GENOMIC DNA]</scope>
    <source>
        <tissue evidence="1">Leaf</tissue>
    </source>
</reference>
<evidence type="ECO:0000313" key="2">
    <source>
        <dbReference type="Proteomes" id="UP001358586"/>
    </source>
</evidence>